<proteinExistence type="predicted"/>
<evidence type="ECO:0000256" key="2">
    <source>
        <dbReference type="SAM" id="Phobius"/>
    </source>
</evidence>
<organism evidence="3">
    <name type="scientific">Candidatus Heimdallarchaeum endolithica</name>
    <dbReference type="NCBI Taxonomy" id="2876572"/>
    <lineage>
        <taxon>Archaea</taxon>
        <taxon>Promethearchaeati</taxon>
        <taxon>Candidatus Heimdallarchaeota</taxon>
        <taxon>Candidatus Heimdallarchaeia (ex Rinke et al. 2021) (nom. nud.)</taxon>
        <taxon>Candidatus Heimdallarchaeales</taxon>
        <taxon>Candidatus Heimdallarchaeaceae</taxon>
        <taxon>Candidatus Heimdallarchaeum</taxon>
    </lineage>
</organism>
<gene>
    <name evidence="3" type="ORF">K9W46_02175</name>
</gene>
<feature type="transmembrane region" description="Helical" evidence="2">
    <location>
        <begin position="289"/>
        <end position="314"/>
    </location>
</feature>
<feature type="region of interest" description="Disordered" evidence="1">
    <location>
        <begin position="47"/>
        <end position="73"/>
    </location>
</feature>
<dbReference type="AlphaFoldDB" id="A0A9Y1BSH0"/>
<keyword evidence="2" id="KW-1133">Transmembrane helix</keyword>
<keyword evidence="2" id="KW-0812">Transmembrane</keyword>
<dbReference type="EMBL" id="CP084167">
    <property type="protein sequence ID" value="UJG44000.1"/>
    <property type="molecule type" value="Genomic_DNA"/>
</dbReference>
<keyword evidence="2" id="KW-0472">Membrane</keyword>
<feature type="compositionally biased region" description="Basic and acidic residues" evidence="1">
    <location>
        <begin position="47"/>
        <end position="61"/>
    </location>
</feature>
<reference evidence="3" key="1">
    <citation type="journal article" date="2022" name="Nat. Microbiol.">
        <title>Unique mobile elements and scalable gene flow at the prokaryote-eukaryote boundary revealed by circularized Asgard archaea genomes.</title>
        <authorList>
            <person name="Wu F."/>
            <person name="Speth D.R."/>
            <person name="Philosof A."/>
            <person name="Cremiere A."/>
            <person name="Narayanan A."/>
            <person name="Barco R.A."/>
            <person name="Connon S.A."/>
            <person name="Amend J.P."/>
            <person name="Antoshechkin I.A."/>
            <person name="Orphan V.J."/>
        </authorList>
    </citation>
    <scope>NUCLEOTIDE SEQUENCE</scope>
    <source>
        <strain evidence="3">PR6</strain>
    </source>
</reference>
<evidence type="ECO:0000256" key="1">
    <source>
        <dbReference type="SAM" id="MobiDB-lite"/>
    </source>
</evidence>
<dbReference type="Proteomes" id="UP001200513">
    <property type="component" value="Chromosome"/>
</dbReference>
<sequence length="319" mass="36465">MLISFILGLVFLVSSLFTLIIVLTARKIDFQSEKIFSSDFMTLTRENRKESKKDSIKEEKKGKRKRSVAKKPPLPQKVDIESIVSSQPLSSSKSRESELVKAFKLEMEEDKEETILSPISEIKEKTYSRNLIIKVPHNLCVNEVFKLVIFIKKSGYASDEIEISYLKVGSEEAKLYSLTAERLGKRLTKTKVKLKGLTEGPITIRAYFTNGIGYIVPSERNVYFEPNKEEIRAEFFVTPTTWTSKVANEIRVDFEQKYKELLVVNIPVKIYKRSFEALLGLNISGLQKYVLLIYSILGSIFGLYGTLANFLSFLPQLPF</sequence>
<accession>A0A9Y1BSH0</accession>
<name>A0A9Y1BSH0_9ARCH</name>
<protein>
    <submittedName>
        <fullName evidence="3">Uncharacterized protein</fullName>
    </submittedName>
</protein>
<feature type="transmembrane region" description="Helical" evidence="2">
    <location>
        <begin position="6"/>
        <end position="25"/>
    </location>
</feature>
<evidence type="ECO:0000313" key="3">
    <source>
        <dbReference type="EMBL" id="UJG44000.1"/>
    </source>
</evidence>